<reference evidence="1" key="1">
    <citation type="submission" date="2014-01" db="EMBL/GenBank/DDBJ databases">
        <authorList>
            <person name="Brown-Elliot B."/>
            <person name="Wallace R."/>
            <person name="Lenaerts A."/>
            <person name="Ordway D."/>
            <person name="DeGroote M.A."/>
            <person name="Parker T."/>
            <person name="Sizemore C."/>
            <person name="Tallon L.J."/>
            <person name="Sadzewicz L.K."/>
            <person name="Sengamalay N."/>
            <person name="Fraser C.M."/>
            <person name="Hine E."/>
            <person name="Shefchek K.A."/>
            <person name="Das S.P."/>
            <person name="Tettelin H."/>
        </authorList>
    </citation>
    <scope>NUCLEOTIDE SEQUENCE [LARGE SCALE GENOMIC DNA]</scope>
    <source>
        <strain evidence="1">4042</strain>
    </source>
</reference>
<comment type="caution">
    <text evidence="1">The sequence shown here is derived from an EMBL/GenBank/DDBJ whole genome shotgun (WGS) entry which is preliminary data.</text>
</comment>
<protein>
    <submittedName>
        <fullName evidence="1">Uncharacterized protein</fullName>
    </submittedName>
</protein>
<sequence>MRGLGDLSKQYHARPTNSAITQLIAIGLPMTVVHFSADSNRVARAIAGEPGSIVLGPSTLDDADDDDVTTVIAAIVARIVVPMICWAWL</sequence>
<name>X8BG37_MYCXE</name>
<gene>
    <name evidence="1" type="ORF">I553_5894</name>
</gene>
<proteinExistence type="predicted"/>
<dbReference type="AlphaFoldDB" id="X8BG37"/>
<organism evidence="1">
    <name type="scientific">Mycobacterium xenopi 4042</name>
    <dbReference type="NCBI Taxonomy" id="1299334"/>
    <lineage>
        <taxon>Bacteria</taxon>
        <taxon>Bacillati</taxon>
        <taxon>Actinomycetota</taxon>
        <taxon>Actinomycetes</taxon>
        <taxon>Mycobacteriales</taxon>
        <taxon>Mycobacteriaceae</taxon>
        <taxon>Mycobacterium</taxon>
    </lineage>
</organism>
<dbReference type="EMBL" id="JAOB01000042">
    <property type="protein sequence ID" value="EUA42035.1"/>
    <property type="molecule type" value="Genomic_DNA"/>
</dbReference>
<accession>X8BG37</accession>
<evidence type="ECO:0000313" key="1">
    <source>
        <dbReference type="EMBL" id="EUA42035.1"/>
    </source>
</evidence>